<comment type="subcellular location">
    <subcellularLocation>
        <location evidence="1">Cell envelope</location>
    </subcellularLocation>
</comment>
<dbReference type="Gene3D" id="2.40.30.170">
    <property type="match status" value="1"/>
</dbReference>
<name>A0A6J7AUA4_9ZZZZ</name>
<evidence type="ECO:0000256" key="3">
    <source>
        <dbReference type="SAM" id="MobiDB-lite"/>
    </source>
</evidence>
<keyword evidence="2" id="KW-0175">Coiled coil</keyword>
<dbReference type="Gene3D" id="2.40.420.20">
    <property type="match status" value="1"/>
</dbReference>
<proteinExistence type="predicted"/>
<reference evidence="5" key="1">
    <citation type="submission" date="2020-05" db="EMBL/GenBank/DDBJ databases">
        <authorList>
            <person name="Chiriac C."/>
            <person name="Salcher M."/>
            <person name="Ghai R."/>
            <person name="Kavagutti S V."/>
        </authorList>
    </citation>
    <scope>NUCLEOTIDE SEQUENCE</scope>
</reference>
<feature type="domain" description="Multidrug resistance protein MdtA-like C-terminal permuted SH3" evidence="4">
    <location>
        <begin position="453"/>
        <end position="514"/>
    </location>
</feature>
<dbReference type="Gene3D" id="1.10.287.470">
    <property type="entry name" value="Helix hairpin bin"/>
    <property type="match status" value="1"/>
</dbReference>
<dbReference type="EMBL" id="CAFABA010000148">
    <property type="protein sequence ID" value="CAB4835878.1"/>
    <property type="molecule type" value="Genomic_DNA"/>
</dbReference>
<dbReference type="PRINTS" id="PR01490">
    <property type="entry name" value="RTXTOXIND"/>
</dbReference>
<organism evidence="5">
    <name type="scientific">freshwater metagenome</name>
    <dbReference type="NCBI Taxonomy" id="449393"/>
    <lineage>
        <taxon>unclassified sequences</taxon>
        <taxon>metagenomes</taxon>
        <taxon>ecological metagenomes</taxon>
    </lineage>
</organism>
<dbReference type="SUPFAM" id="SSF111369">
    <property type="entry name" value="HlyD-like secretion proteins"/>
    <property type="match status" value="1"/>
</dbReference>
<dbReference type="PANTHER" id="PTHR32347">
    <property type="entry name" value="EFFLUX SYSTEM COMPONENT YKNX-RELATED"/>
    <property type="match status" value="1"/>
</dbReference>
<dbReference type="AlphaFoldDB" id="A0A6J7AUA4"/>
<protein>
    <submittedName>
        <fullName evidence="5">Unannotated protein</fullName>
    </submittedName>
</protein>
<dbReference type="GO" id="GO:0030313">
    <property type="term" value="C:cell envelope"/>
    <property type="evidence" value="ECO:0007669"/>
    <property type="project" value="UniProtKB-SubCell"/>
</dbReference>
<feature type="region of interest" description="Disordered" evidence="3">
    <location>
        <begin position="234"/>
        <end position="255"/>
    </location>
</feature>
<feature type="compositionally biased region" description="Polar residues" evidence="3">
    <location>
        <begin position="236"/>
        <end position="255"/>
    </location>
</feature>
<sequence>MARGSTKTKVLNGALLVVVAGAGFGGYRALDSSSTSSTVTRTTATVTKGTVTQTVSATGNVSALTSVDVNFDSGVSSNLVTEIAVKVGDRVTKGQVLAKVDDKTLQNSLASVQASLVSAQANYDKVKAGLTPEDRVQVDASDAQAEVSLANAQTAVDNAIANQAQNAVTSAESIRQAENSLANVQAQAERDLAAPQAAYDTAKTNYDNATDATRAAAANALATATTALDNQKLKSKQSVDSSTNSLTNARNSQASAVLKDQQSLLSVQRGLESQTASYSSTIAANALKRKAPTVADMASQEVSLTNAKNSLFTAQKNAANTILLAPTSGTVSASNGRVGYAGSNTSGGATTTAGGASSNAFVSIADLSAYEVKVGFSESDASKVKVGQAATVSLDALNNARLGATVRSIDSVSTLVSNVVTYYAYLTITQTNGVAVQPGMTASVAVTVDSRVNVLLLPASSVTSRGTTATVNVELDKDPKKTEERAVTIGLRGNTTLEITSGLDEGAVVVTVRAKVSTAQTTPINAGGTLTGNGTAVGGAAAGGGAVARGGATVGR</sequence>
<dbReference type="Gene3D" id="2.40.50.100">
    <property type="match status" value="1"/>
</dbReference>
<dbReference type="InterPro" id="IPR058627">
    <property type="entry name" value="MdtA-like_C"/>
</dbReference>
<dbReference type="PANTHER" id="PTHR32347:SF23">
    <property type="entry name" value="BLL5650 PROTEIN"/>
    <property type="match status" value="1"/>
</dbReference>
<accession>A0A6J7AUA4</accession>
<evidence type="ECO:0000313" key="5">
    <source>
        <dbReference type="EMBL" id="CAB4835878.1"/>
    </source>
</evidence>
<evidence type="ECO:0000259" key="4">
    <source>
        <dbReference type="Pfam" id="PF25967"/>
    </source>
</evidence>
<gene>
    <name evidence="5" type="ORF">UFOPK3139_02663</name>
</gene>
<evidence type="ECO:0000256" key="1">
    <source>
        <dbReference type="ARBA" id="ARBA00004196"/>
    </source>
</evidence>
<dbReference type="InterPro" id="IPR050465">
    <property type="entry name" value="UPF0194_transport"/>
</dbReference>
<dbReference type="Pfam" id="PF25967">
    <property type="entry name" value="RND-MFP_C"/>
    <property type="match status" value="1"/>
</dbReference>
<evidence type="ECO:0000256" key="2">
    <source>
        <dbReference type="ARBA" id="ARBA00023054"/>
    </source>
</evidence>